<reference evidence="1 2" key="1">
    <citation type="submission" date="2015-12" db="EMBL/GenBank/DDBJ databases">
        <title>Complete genome of Roseateles depolymerans KCTC 42856.</title>
        <authorList>
            <person name="Kim K.M."/>
        </authorList>
    </citation>
    <scope>NUCLEOTIDE SEQUENCE [LARGE SCALE GENOMIC DNA]</scope>
    <source>
        <strain evidence="1 2">KCTC 42856</strain>
    </source>
</reference>
<evidence type="ECO:0000313" key="2">
    <source>
        <dbReference type="Proteomes" id="UP000060699"/>
    </source>
</evidence>
<dbReference type="AlphaFoldDB" id="A0A0U3N3N1"/>
<dbReference type="OrthoDB" id="8564128at2"/>
<dbReference type="RefSeq" id="WP_147306907.1">
    <property type="nucleotide sequence ID" value="NZ_CP013729.1"/>
</dbReference>
<protein>
    <submittedName>
        <fullName evidence="1">Uncharacterized protein</fullName>
    </submittedName>
</protein>
<dbReference type="KEGG" id="rdp:RD2015_4345"/>
<proteinExistence type="predicted"/>
<evidence type="ECO:0000313" key="1">
    <source>
        <dbReference type="EMBL" id="ALV08788.1"/>
    </source>
</evidence>
<organism evidence="1 2">
    <name type="scientific">Roseateles depolymerans</name>
    <dbReference type="NCBI Taxonomy" id="76731"/>
    <lineage>
        <taxon>Bacteria</taxon>
        <taxon>Pseudomonadati</taxon>
        <taxon>Pseudomonadota</taxon>
        <taxon>Betaproteobacteria</taxon>
        <taxon>Burkholderiales</taxon>
        <taxon>Sphaerotilaceae</taxon>
        <taxon>Roseateles</taxon>
    </lineage>
</organism>
<dbReference type="SUPFAM" id="SSF53474">
    <property type="entry name" value="alpha/beta-Hydrolases"/>
    <property type="match status" value="1"/>
</dbReference>
<dbReference type="Proteomes" id="UP000060699">
    <property type="component" value="Chromosome"/>
</dbReference>
<dbReference type="InterPro" id="IPR029058">
    <property type="entry name" value="AB_hydrolase_fold"/>
</dbReference>
<dbReference type="EMBL" id="CP013729">
    <property type="protein sequence ID" value="ALV08788.1"/>
    <property type="molecule type" value="Genomic_DNA"/>
</dbReference>
<keyword evidence="2" id="KW-1185">Reference proteome</keyword>
<dbReference type="PANTHER" id="PTHR22946">
    <property type="entry name" value="DIENELACTONE HYDROLASE DOMAIN-CONTAINING PROTEIN-RELATED"/>
    <property type="match status" value="1"/>
</dbReference>
<sequence length="429" mass="46123" precursor="true">MRSERTGLLMATLLGALLALFGPARSVHAQTEAVPASSARAVPVRTAGPWAPDLRERIERVPVRVTDSAGRVVSGDLPVTVFRPAGRGPFPLALINHGRDWRERARYERQRYESAARFFVRKGYAVAVPLRLGYGELASVGDPESNLRCDQPRYTAALNAAGQQVAEVLRFMAAQPDIDASRTVLVGQSVGGLASLAALAQLSDTGRDAGASSAAGGRASVLAVVNVSGGHGGRPDAAASPCRPDLLEQEIARLGSLQRLAPRAVPTLWLYAENDHLFGTRWPRQWAQAYQAAGGRMSWQLLPPVGQEGHRLFTDANDQWQPVVDSFLRPLGVDLPGALLYPPDHDTGRADVADLSALPVPTPELQRLYRAFLAAPLPRAFAMNGQSRSAFATGDDAPSRALARCEEGAQAEEPCRLYAINRTVVWSQP</sequence>
<dbReference type="STRING" id="76731.RD2015_4345"/>
<dbReference type="Gene3D" id="3.40.50.1820">
    <property type="entry name" value="alpha/beta hydrolase"/>
    <property type="match status" value="1"/>
</dbReference>
<accession>A0A0U3N3N1</accession>
<gene>
    <name evidence="1" type="ORF">RD2015_4345</name>
</gene>
<name>A0A0U3N3N1_9BURK</name>
<dbReference type="InterPro" id="IPR050261">
    <property type="entry name" value="FrsA_esterase"/>
</dbReference>